<dbReference type="Pfam" id="PF06468">
    <property type="entry name" value="Spond_N"/>
    <property type="match status" value="1"/>
</dbReference>
<reference evidence="2" key="1">
    <citation type="submission" date="2018-06" db="EMBL/GenBank/DDBJ databases">
        <authorList>
            <person name="Zhirakovskaya E."/>
        </authorList>
    </citation>
    <scope>NUCLEOTIDE SEQUENCE</scope>
</reference>
<proteinExistence type="predicted"/>
<gene>
    <name evidence="2" type="ORF">MNBD_GAMMA25-1603</name>
</gene>
<sequence length="221" mass="23191">MKYLLKSMLYFLSIASAVLAAPVQASDTKMYDVTITNITRGQTFTPIMVATHKKGQYIFKLGDPASNELATIAESGNNQPLQDALLNSGAAYDTASSTGLLAPGESVTVRVKAKGSFKYTSVASMLIPTNDAFIAINGVRAPKGHHASMLVSPTYDAGSEMNDELCANIPGPHCGGEGISAGDGGEGFVHIHAGIHGVGDLAPAIFDWRNPTAKVVIKRVK</sequence>
<dbReference type="InterPro" id="IPR009465">
    <property type="entry name" value="Spondin_N"/>
</dbReference>
<dbReference type="Gene3D" id="2.60.40.2130">
    <property type="entry name" value="F-spondin domain"/>
    <property type="match status" value="1"/>
</dbReference>
<dbReference type="EMBL" id="UOFY01000067">
    <property type="protein sequence ID" value="VAX11393.1"/>
    <property type="molecule type" value="Genomic_DNA"/>
</dbReference>
<dbReference type="AlphaFoldDB" id="A0A3B1BGY3"/>
<evidence type="ECO:0000259" key="1">
    <source>
        <dbReference type="Pfam" id="PF06468"/>
    </source>
</evidence>
<feature type="domain" description="Spondin" evidence="1">
    <location>
        <begin position="43"/>
        <end position="139"/>
    </location>
</feature>
<name>A0A3B1BGY3_9ZZZZ</name>
<evidence type="ECO:0000313" key="2">
    <source>
        <dbReference type="EMBL" id="VAX11393.1"/>
    </source>
</evidence>
<organism evidence="2">
    <name type="scientific">hydrothermal vent metagenome</name>
    <dbReference type="NCBI Taxonomy" id="652676"/>
    <lineage>
        <taxon>unclassified sequences</taxon>
        <taxon>metagenomes</taxon>
        <taxon>ecological metagenomes</taxon>
    </lineage>
</organism>
<dbReference type="InterPro" id="IPR038678">
    <property type="entry name" value="Spondin_N_sf"/>
</dbReference>
<protein>
    <recommendedName>
        <fullName evidence="1">Spondin domain-containing protein</fullName>
    </recommendedName>
</protein>
<accession>A0A3B1BGY3</accession>
<dbReference type="NCBIfam" id="NF038123">
    <property type="entry name" value="NF038123_dom"/>
    <property type="match status" value="1"/>
</dbReference>